<dbReference type="EMBL" id="LR746274">
    <property type="protein sequence ID" value="CAA7404639.1"/>
    <property type="molecule type" value="Genomic_DNA"/>
</dbReference>
<feature type="region of interest" description="Disordered" evidence="1">
    <location>
        <begin position="1014"/>
        <end position="1041"/>
    </location>
</feature>
<evidence type="ECO:0000313" key="2">
    <source>
        <dbReference type="EMBL" id="CAA7404639.1"/>
    </source>
</evidence>
<dbReference type="Proteomes" id="UP000663760">
    <property type="component" value="Chromosome 11"/>
</dbReference>
<feature type="compositionally biased region" description="Low complexity" evidence="1">
    <location>
        <begin position="1118"/>
        <end position="1128"/>
    </location>
</feature>
<dbReference type="PANTHER" id="PTHR31949">
    <property type="entry name" value="GASTRIC MUCIN-LIKE PROTEIN"/>
    <property type="match status" value="1"/>
</dbReference>
<feature type="compositionally biased region" description="Basic residues" evidence="1">
    <location>
        <begin position="1100"/>
        <end position="1113"/>
    </location>
</feature>
<feature type="compositionally biased region" description="Basic and acidic residues" evidence="1">
    <location>
        <begin position="1150"/>
        <end position="1159"/>
    </location>
</feature>
<evidence type="ECO:0000313" key="3">
    <source>
        <dbReference type="Proteomes" id="UP000663760"/>
    </source>
</evidence>
<feature type="compositionally biased region" description="Low complexity" evidence="1">
    <location>
        <begin position="299"/>
        <end position="313"/>
    </location>
</feature>
<dbReference type="AlphaFoldDB" id="A0A7I8L3R0"/>
<reference evidence="2" key="1">
    <citation type="submission" date="2020-02" db="EMBL/GenBank/DDBJ databases">
        <authorList>
            <person name="Scholz U."/>
            <person name="Mascher M."/>
            <person name="Fiebig A."/>
        </authorList>
    </citation>
    <scope>NUCLEOTIDE SEQUENCE</scope>
</reference>
<organism evidence="2 3">
    <name type="scientific">Spirodela intermedia</name>
    <name type="common">Intermediate duckweed</name>
    <dbReference type="NCBI Taxonomy" id="51605"/>
    <lineage>
        <taxon>Eukaryota</taxon>
        <taxon>Viridiplantae</taxon>
        <taxon>Streptophyta</taxon>
        <taxon>Embryophyta</taxon>
        <taxon>Tracheophyta</taxon>
        <taxon>Spermatophyta</taxon>
        <taxon>Magnoliopsida</taxon>
        <taxon>Liliopsida</taxon>
        <taxon>Araceae</taxon>
        <taxon>Lemnoideae</taxon>
        <taxon>Spirodela</taxon>
    </lineage>
</organism>
<feature type="region of interest" description="Disordered" evidence="1">
    <location>
        <begin position="123"/>
        <end position="333"/>
    </location>
</feature>
<evidence type="ECO:0000256" key="1">
    <source>
        <dbReference type="SAM" id="MobiDB-lite"/>
    </source>
</evidence>
<dbReference type="OrthoDB" id="1929779at2759"/>
<name>A0A7I8L3R0_SPIIN</name>
<feature type="compositionally biased region" description="Polar residues" evidence="1">
    <location>
        <begin position="346"/>
        <end position="375"/>
    </location>
</feature>
<keyword evidence="3" id="KW-1185">Reference proteome</keyword>
<feature type="region of interest" description="Disordered" evidence="1">
    <location>
        <begin position="346"/>
        <end position="385"/>
    </location>
</feature>
<dbReference type="GO" id="GO:0043622">
    <property type="term" value="P:cortical microtubule organization"/>
    <property type="evidence" value="ECO:0007669"/>
    <property type="project" value="TreeGrafter"/>
</dbReference>
<feature type="compositionally biased region" description="Polar residues" evidence="1">
    <location>
        <begin position="230"/>
        <end position="245"/>
    </location>
</feature>
<feature type="region of interest" description="Disordered" evidence="1">
    <location>
        <begin position="431"/>
        <end position="455"/>
    </location>
</feature>
<dbReference type="GO" id="GO:0055028">
    <property type="term" value="C:cortical microtubule"/>
    <property type="evidence" value="ECO:0007669"/>
    <property type="project" value="TreeGrafter"/>
</dbReference>
<dbReference type="PANTHER" id="PTHR31949:SF3">
    <property type="entry name" value="RUN_FYVE DOMAIN PROTEIN"/>
    <property type="match status" value="1"/>
</dbReference>
<feature type="compositionally biased region" description="Low complexity" evidence="1">
    <location>
        <begin position="173"/>
        <end position="224"/>
    </location>
</feature>
<proteinExistence type="predicted"/>
<feature type="region of interest" description="Disordered" evidence="1">
    <location>
        <begin position="1093"/>
        <end position="1166"/>
    </location>
</feature>
<feature type="compositionally biased region" description="Low complexity" evidence="1">
    <location>
        <begin position="149"/>
        <end position="164"/>
    </location>
</feature>
<accession>A0A7I8L3R0</accession>
<protein>
    <submittedName>
        <fullName evidence="2">Uncharacterized protein</fullName>
    </submittedName>
</protein>
<sequence length="1166" mass="127089">MTLSSSMRCSSKRDFRLQNHKRGHSFDSGLTIKLKEDDLLLFSDMQMRESENFLLNSSDDFDDSLAKLKYSSDFKLNIPVRGESNDLLNVGSEKNDYDWLLTPPETPLFSSLDDEDLASANLVSRGRSRAQPIPISTSSSTGKGHRAGRSSASPSRSSPSPRSGNKQPQLRGRPSSARSASPAVVLHPTTPSRRSTTPQNRPSTPTPRSSTPTHRRTSSGSSSSVASFGRTGTSPVKASRGNSASPKLREWQMSFPGLPSEPPPNLRTSLSDRSASHARDSSPLSRNGRKVSLKSSRQSISPTASRSVSSSQSNDRDHFSSRSKGSVTSSCDDDVDITYPVNVGFSSRPTLRNNGNFASSRNTTISKKPSRTITSDLAPKGSFSADHRHMDQCRTPHNMFRPLLSSVHHSSFHTTKSNTMHRPLFSWNSSLTTSSNASSDQGASVAPDTEGSDHDQNDLVVEWDTIPNAEVQDEIFKLDEADRTEDIGDKVNGVEPKTVPGEFDKRTERNTEVKEIGQQSYDLDDKSCGKPSSEFPCPVHDFSEVECTTALTVCSKYNESSQTFEISDVKVAICQKCIERHENVMDGTYTPGFPETVPHISQNLRHHQSVNAFISELSERSHLGSDVPQISEINNENFIGQLQKVEPDSKYSPDASPIEFCRDEKSEQNLRDELEFQNTGENFQQFNPFGSCQKSRVCSPEGAGISVLLERSSSSKGLVIQGRPLTAASVCCVEPSSIGNSVNISKSIPAWAGSTECSSVNVGLPWHTETQKQVSNSTANLCTPSEHGLGSQTTEIFPSESSCNLHGDMGCIDNKSLCSMNDVNALKVHVTQESFSAFLATDLGSLRRSEPYSPCQLDSLMNGRGYLTSKHGTNDSALLAASNNLPVNLATHMSRHEGIFDVSTERMQYEPHEEPLSVTEEQMEPLEKTKSFSTHSSATESTIPMGDECSCSESCKSATVPKLVSEAQCSPLEDVPVKVILNNDGHILLNTSTTQKDMTIDTWDPCPIKTCETSSSGVKDVSSQRESTIAVHGPGGSKSRSLTLEEARDSILFCSSIIHDLAFKAAAMAIEKEDSLSTQEISLPAVMLLGKSTSEERNKIRSRQTAKPKQTKRKSSEAEAMPPSAEPATSVKIPEEASSVVRPKPPNKLDSMKPPKLESKCNCTVM</sequence>
<gene>
    <name evidence="2" type="ORF">SI8410_11015317</name>
</gene>